<dbReference type="CDD" id="cd03801">
    <property type="entry name" value="GT4_PimA-like"/>
    <property type="match status" value="1"/>
</dbReference>
<dbReference type="Gene3D" id="3.40.50.2000">
    <property type="entry name" value="Glycogen Phosphorylase B"/>
    <property type="match status" value="1"/>
</dbReference>
<dbReference type="Proteomes" id="UP000615326">
    <property type="component" value="Unassembled WGS sequence"/>
</dbReference>
<evidence type="ECO:0000313" key="3">
    <source>
        <dbReference type="Proteomes" id="UP000615326"/>
    </source>
</evidence>
<organism evidence="2 3">
    <name type="scientific">Acetobacter fallax</name>
    <dbReference type="NCBI Taxonomy" id="1737473"/>
    <lineage>
        <taxon>Bacteria</taxon>
        <taxon>Pseudomonadati</taxon>
        <taxon>Pseudomonadota</taxon>
        <taxon>Alphaproteobacteria</taxon>
        <taxon>Acetobacterales</taxon>
        <taxon>Acetobacteraceae</taxon>
        <taxon>Acetobacter</taxon>
    </lineage>
</organism>
<dbReference type="EMBL" id="WOSW01000053">
    <property type="protein sequence ID" value="NHO34101.1"/>
    <property type="molecule type" value="Genomic_DNA"/>
</dbReference>
<feature type="region of interest" description="Disordered" evidence="1">
    <location>
        <begin position="641"/>
        <end position="668"/>
    </location>
</feature>
<keyword evidence="3" id="KW-1185">Reference proteome</keyword>
<proteinExistence type="predicted"/>
<name>A0ABX0KG33_9PROT</name>
<evidence type="ECO:0000256" key="1">
    <source>
        <dbReference type="SAM" id="MobiDB-lite"/>
    </source>
</evidence>
<reference evidence="2 3" key="1">
    <citation type="journal article" date="2020" name="Int. J. Syst. Evol. Microbiol.">
        <title>Novel acetic acid bacteria from cider fermentations: Acetobacter conturbans sp. nov. and Acetobacter fallax sp. nov.</title>
        <authorList>
            <person name="Sombolestani A.S."/>
            <person name="Cleenwerck I."/>
            <person name="Cnockaert M."/>
            <person name="Borremans W."/>
            <person name="Wieme A.D."/>
            <person name="De Vuyst L."/>
            <person name="Vandamme P."/>
        </authorList>
    </citation>
    <scope>NUCLEOTIDE SEQUENCE [LARGE SCALE GENOMIC DNA]</scope>
    <source>
        <strain evidence="2 3">LMG 1637</strain>
    </source>
</reference>
<comment type="caution">
    <text evidence="2">The sequence shown here is derived from an EMBL/GenBank/DDBJ whole genome shotgun (WGS) entry which is preliminary data.</text>
</comment>
<sequence>MTDAPLSGFIDTVDPQRITGWAAEAGSDQSVHLRVFDRGVAIADIETDQLREDLGGVFGFCLDMAQGLSPTERHVIEVCRASDGSSLGNSPWVLESDPAAVPLTPLSGHLDIVTHERMAGWARDGDGSVQPAVLQIFDNGIFLTRVIANGQRPDVMKSMQGTERCGFDVILPDLLSPFTRHVIEVRREADGALLGGSPAVLENVDSFDPAMEALIIRAIDALRNVADQERAMSFLLARVDQLAQKRADTLSARPERERESRLRRLGRMSADVGLPKKRALVIDSRLPVPVRDAGSCAVISHMRALQALGYEVSFMASDEMSRAGPDADALKEAGICVYHAPCETSVEDVLRRQAGTFKVVYLHRQTVACRYMGLARQYQPAARLLYSVADLHHLRLQRQAVVQERPELLALSRRIRLEEFTAAWSADAVMTHSRAEMDLLKKAVPEARVYLVPWSVTPAEQITAFEERSGLVFFGNYSHAPNLDAARWLVEEIMPLVWQEAPHIVCVLAGSEMPASLHGLARDGVQVRGHVPDLSGLLAGIRLGLMPLRFGAGVKGKVLECMAAGLPCVMTPVAAEGLPDFPPDLEGLVAGDSRGLAREIIRLHDDKSLWARAGAAGLSYVCKENSVASVIRALALATGDDLPSETGGEEKAVSSLRSSDTTVAERDV</sequence>
<dbReference type="PANTHER" id="PTHR12526">
    <property type="entry name" value="GLYCOSYLTRANSFERASE"/>
    <property type="match status" value="1"/>
</dbReference>
<dbReference type="PANTHER" id="PTHR12526:SF600">
    <property type="entry name" value="GLYCOSYL TRANSFERASE GROUP 1"/>
    <property type="match status" value="1"/>
</dbReference>
<accession>A0ABX0KG33</accession>
<dbReference type="RefSeq" id="WP_173578562.1">
    <property type="nucleotide sequence ID" value="NZ_WOSW01000053.1"/>
</dbReference>
<dbReference type="SUPFAM" id="SSF53756">
    <property type="entry name" value="UDP-Glycosyltransferase/glycogen phosphorylase"/>
    <property type="match status" value="1"/>
</dbReference>
<dbReference type="Pfam" id="PF13692">
    <property type="entry name" value="Glyco_trans_1_4"/>
    <property type="match status" value="1"/>
</dbReference>
<protein>
    <submittedName>
        <fullName evidence="2">Glycosyltransferase</fullName>
    </submittedName>
</protein>
<evidence type="ECO:0000313" key="2">
    <source>
        <dbReference type="EMBL" id="NHO34101.1"/>
    </source>
</evidence>
<gene>
    <name evidence="2" type="ORF">GOB84_16460</name>
</gene>